<feature type="non-terminal residue" evidence="2">
    <location>
        <position position="76"/>
    </location>
</feature>
<protein>
    <submittedName>
        <fullName evidence="2">Uncharacterized protein</fullName>
    </submittedName>
</protein>
<keyword evidence="1" id="KW-1133">Transmembrane helix</keyword>
<dbReference type="EMBL" id="BARU01019023">
    <property type="protein sequence ID" value="GAH61649.1"/>
    <property type="molecule type" value="Genomic_DNA"/>
</dbReference>
<keyword evidence="1" id="KW-0472">Membrane</keyword>
<name>X1I6C4_9ZZZZ</name>
<dbReference type="AlphaFoldDB" id="X1I6C4"/>
<gene>
    <name evidence="2" type="ORF">S03H2_31379</name>
</gene>
<evidence type="ECO:0000256" key="1">
    <source>
        <dbReference type="SAM" id="Phobius"/>
    </source>
</evidence>
<organism evidence="2">
    <name type="scientific">marine sediment metagenome</name>
    <dbReference type="NCBI Taxonomy" id="412755"/>
    <lineage>
        <taxon>unclassified sequences</taxon>
        <taxon>metagenomes</taxon>
        <taxon>ecological metagenomes</taxon>
    </lineage>
</organism>
<reference evidence="2" key="1">
    <citation type="journal article" date="2014" name="Front. Microbiol.">
        <title>High frequency of phylogenetically diverse reductive dehalogenase-homologous genes in deep subseafloor sedimentary metagenomes.</title>
        <authorList>
            <person name="Kawai M."/>
            <person name="Futagami T."/>
            <person name="Toyoda A."/>
            <person name="Takaki Y."/>
            <person name="Nishi S."/>
            <person name="Hori S."/>
            <person name="Arai W."/>
            <person name="Tsubouchi T."/>
            <person name="Morono Y."/>
            <person name="Uchiyama I."/>
            <person name="Ito T."/>
            <person name="Fujiyama A."/>
            <person name="Inagaki F."/>
            <person name="Takami H."/>
        </authorList>
    </citation>
    <scope>NUCLEOTIDE SEQUENCE</scope>
    <source>
        <strain evidence="2">Expedition CK06-06</strain>
    </source>
</reference>
<sequence>MKVISVIIYFTVIISVTFTGVTIVNRKSNVEQSIIYDDNFPKKSSLIGVINITNYEINNTRHYHNSIIPIQGKIYE</sequence>
<proteinExistence type="predicted"/>
<keyword evidence="1" id="KW-0812">Transmembrane</keyword>
<feature type="transmembrane region" description="Helical" evidence="1">
    <location>
        <begin position="6"/>
        <end position="24"/>
    </location>
</feature>
<evidence type="ECO:0000313" key="2">
    <source>
        <dbReference type="EMBL" id="GAH61649.1"/>
    </source>
</evidence>
<comment type="caution">
    <text evidence="2">The sequence shown here is derived from an EMBL/GenBank/DDBJ whole genome shotgun (WGS) entry which is preliminary data.</text>
</comment>
<accession>X1I6C4</accession>